<gene>
    <name evidence="2" type="ORF">INP51_01500</name>
</gene>
<protein>
    <submittedName>
        <fullName evidence="2">ECF transporter S component</fullName>
    </submittedName>
</protein>
<evidence type="ECO:0000313" key="2">
    <source>
        <dbReference type="EMBL" id="QOV20878.1"/>
    </source>
</evidence>
<feature type="transmembrane region" description="Helical" evidence="1">
    <location>
        <begin position="12"/>
        <end position="35"/>
    </location>
</feature>
<evidence type="ECO:0000313" key="3">
    <source>
        <dbReference type="Proteomes" id="UP000593601"/>
    </source>
</evidence>
<feature type="transmembrane region" description="Helical" evidence="1">
    <location>
        <begin position="47"/>
        <end position="63"/>
    </location>
</feature>
<feature type="transmembrane region" description="Helical" evidence="1">
    <location>
        <begin position="145"/>
        <end position="163"/>
    </location>
</feature>
<dbReference type="Proteomes" id="UP000593601">
    <property type="component" value="Chromosome"/>
</dbReference>
<proteinExistence type="predicted"/>
<organism evidence="2 3">
    <name type="scientific">Blautia liquoris</name>
    <dbReference type="NCBI Taxonomy" id="2779518"/>
    <lineage>
        <taxon>Bacteria</taxon>
        <taxon>Bacillati</taxon>
        <taxon>Bacillota</taxon>
        <taxon>Clostridia</taxon>
        <taxon>Lachnospirales</taxon>
        <taxon>Lachnospiraceae</taxon>
        <taxon>Blautia</taxon>
    </lineage>
</organism>
<evidence type="ECO:0000256" key="1">
    <source>
        <dbReference type="SAM" id="Phobius"/>
    </source>
</evidence>
<keyword evidence="3" id="KW-1185">Reference proteome</keyword>
<dbReference type="AlphaFoldDB" id="A0A7M2RL64"/>
<reference evidence="2 3" key="1">
    <citation type="submission" date="2020-10" db="EMBL/GenBank/DDBJ databases">
        <title>Blautia liquoris sp.nov., isolated from the mud in a fermentation cellar used for the production of Chinese strong-flavoured liquor.</title>
        <authorList>
            <person name="Lu L."/>
        </authorList>
    </citation>
    <scope>NUCLEOTIDE SEQUENCE [LARGE SCALE GENOMIC DNA]</scope>
    <source>
        <strain evidence="2 3">LZLJ-3</strain>
    </source>
</reference>
<sequence length="204" mass="21466">MIKRFKWTLKDIIVLCVLGIAFGALYMGGVGIWGLVNGILGPYGLELVYGIWFTASITAFYIIRKPGIALGAEMLAALGEVLLGTPAGVGVFIGAFVQGIASEAVFAITKWKNYSTPVLVLAGMAPSVTTFIYTYFLYGYGSFPVPMLISMLAIRLVSGAILAGLLGKAIGDGLAATGALSTFPLGREMAEKKEKKVSAQAAEK</sequence>
<accession>A0A7M2RL64</accession>
<keyword evidence="1" id="KW-0812">Transmembrane</keyword>
<feature type="transmembrane region" description="Helical" evidence="1">
    <location>
        <begin position="117"/>
        <end position="138"/>
    </location>
</feature>
<keyword evidence="1" id="KW-0472">Membrane</keyword>
<dbReference type="KEGG" id="bliq:INP51_01500"/>
<dbReference type="PIRSF" id="PIRSF037394">
    <property type="entry name" value="ABC_thiamine-permease_YkoE_prd"/>
    <property type="match status" value="1"/>
</dbReference>
<name>A0A7M2RL64_9FIRM</name>
<dbReference type="EMBL" id="CP063304">
    <property type="protein sequence ID" value="QOV20878.1"/>
    <property type="molecule type" value="Genomic_DNA"/>
</dbReference>
<dbReference type="Pfam" id="PF09819">
    <property type="entry name" value="ABC_cobalt"/>
    <property type="match status" value="1"/>
</dbReference>
<feature type="transmembrane region" description="Helical" evidence="1">
    <location>
        <begin position="75"/>
        <end position="97"/>
    </location>
</feature>
<dbReference type="InterPro" id="IPR017195">
    <property type="entry name" value="ABC_thiamin-permease_prd"/>
</dbReference>
<keyword evidence="1" id="KW-1133">Transmembrane helix</keyword>